<evidence type="ECO:0000256" key="2">
    <source>
        <dbReference type="ARBA" id="ARBA00022448"/>
    </source>
</evidence>
<dbReference type="InterPro" id="IPR000515">
    <property type="entry name" value="MetI-like"/>
</dbReference>
<evidence type="ECO:0000256" key="1">
    <source>
        <dbReference type="ARBA" id="ARBA00004651"/>
    </source>
</evidence>
<organism evidence="9 10">
    <name type="scientific">Nisaea acidiphila</name>
    <dbReference type="NCBI Taxonomy" id="1862145"/>
    <lineage>
        <taxon>Bacteria</taxon>
        <taxon>Pseudomonadati</taxon>
        <taxon>Pseudomonadota</taxon>
        <taxon>Alphaproteobacteria</taxon>
        <taxon>Rhodospirillales</taxon>
        <taxon>Thalassobaculaceae</taxon>
        <taxon>Nisaea</taxon>
    </lineage>
</organism>
<feature type="transmembrane region" description="Helical" evidence="7">
    <location>
        <begin position="101"/>
        <end position="122"/>
    </location>
</feature>
<keyword evidence="6 7" id="KW-0472">Membrane</keyword>
<dbReference type="Gene3D" id="1.10.3720.10">
    <property type="entry name" value="MetI-like"/>
    <property type="match status" value="1"/>
</dbReference>
<accession>A0A9J7AVF1</accession>
<feature type="transmembrane region" description="Helical" evidence="7">
    <location>
        <begin position="12"/>
        <end position="30"/>
    </location>
</feature>
<feature type="transmembrane region" description="Helical" evidence="7">
    <location>
        <begin position="284"/>
        <end position="310"/>
    </location>
</feature>
<dbReference type="Pfam" id="PF00528">
    <property type="entry name" value="BPD_transp_1"/>
    <property type="match status" value="1"/>
</dbReference>
<sequence length="322" mass="34396">MTAFLIRRLGQALLVLWLMSFVTYGLLVLMPGDPVDLMLAGDPNVTAADVTRLRALHGLDRPFIERYGEWLGNAVQGDFGYSRLFAAPVTDILAPRLLNSLLLMGLAFALAVAIALPASVLAARHPGSLADRAINLFCFAGISVPPFWLALLLILLFAVALGLFPASGMATIGDGGLADRAAHLVLPVLTLAAASVAQYTRHGRAAMVEVLREDYIRTARAKGARERTILWRHGFRNALIPLVTIMALDFGALFSGALITETMFAYLGIGKTIYDAVMGNDFNLALVGLLLATAVTLAANIAADVAYGLIDPRIRLTGRKSA</sequence>
<evidence type="ECO:0000256" key="7">
    <source>
        <dbReference type="RuleBase" id="RU363032"/>
    </source>
</evidence>
<keyword evidence="2 7" id="KW-0813">Transport</keyword>
<dbReference type="PROSITE" id="PS50928">
    <property type="entry name" value="ABC_TM1"/>
    <property type="match status" value="1"/>
</dbReference>
<dbReference type="PANTHER" id="PTHR43163">
    <property type="entry name" value="DIPEPTIDE TRANSPORT SYSTEM PERMEASE PROTEIN DPPB-RELATED"/>
    <property type="match status" value="1"/>
</dbReference>
<dbReference type="InterPro" id="IPR035906">
    <property type="entry name" value="MetI-like_sf"/>
</dbReference>
<dbReference type="CDD" id="cd06261">
    <property type="entry name" value="TM_PBP2"/>
    <property type="match status" value="1"/>
</dbReference>
<evidence type="ECO:0000256" key="3">
    <source>
        <dbReference type="ARBA" id="ARBA00022475"/>
    </source>
</evidence>
<dbReference type="SUPFAM" id="SSF161098">
    <property type="entry name" value="MetI-like"/>
    <property type="match status" value="1"/>
</dbReference>
<dbReference type="GO" id="GO:0055085">
    <property type="term" value="P:transmembrane transport"/>
    <property type="evidence" value="ECO:0007669"/>
    <property type="project" value="InterPro"/>
</dbReference>
<protein>
    <submittedName>
        <fullName evidence="9">ABC transporter permease</fullName>
    </submittedName>
</protein>
<keyword evidence="10" id="KW-1185">Reference proteome</keyword>
<dbReference type="PANTHER" id="PTHR43163:SF9">
    <property type="entry name" value="ABC TRANSPORTER PERMEASE PROTEIN"/>
    <property type="match status" value="1"/>
</dbReference>
<feature type="transmembrane region" description="Helical" evidence="7">
    <location>
        <begin position="181"/>
        <end position="199"/>
    </location>
</feature>
<dbReference type="InterPro" id="IPR045621">
    <property type="entry name" value="BPD_transp_1_N"/>
</dbReference>
<evidence type="ECO:0000313" key="9">
    <source>
        <dbReference type="EMBL" id="UUX50778.1"/>
    </source>
</evidence>
<proteinExistence type="inferred from homology"/>
<keyword evidence="4 7" id="KW-0812">Transmembrane</keyword>
<feature type="transmembrane region" description="Helical" evidence="7">
    <location>
        <begin position="134"/>
        <end position="161"/>
    </location>
</feature>
<dbReference type="Pfam" id="PF19300">
    <property type="entry name" value="BPD_transp_1_N"/>
    <property type="match status" value="1"/>
</dbReference>
<dbReference type="Proteomes" id="UP001060336">
    <property type="component" value="Chromosome"/>
</dbReference>
<dbReference type="AlphaFoldDB" id="A0A9J7AVF1"/>
<evidence type="ECO:0000256" key="6">
    <source>
        <dbReference type="ARBA" id="ARBA00023136"/>
    </source>
</evidence>
<evidence type="ECO:0000256" key="4">
    <source>
        <dbReference type="ARBA" id="ARBA00022692"/>
    </source>
</evidence>
<feature type="transmembrane region" description="Helical" evidence="7">
    <location>
        <begin position="239"/>
        <end position="264"/>
    </location>
</feature>
<comment type="subcellular location">
    <subcellularLocation>
        <location evidence="1 7">Cell membrane</location>
        <topology evidence="1 7">Multi-pass membrane protein</topology>
    </subcellularLocation>
</comment>
<evidence type="ECO:0000259" key="8">
    <source>
        <dbReference type="PROSITE" id="PS50928"/>
    </source>
</evidence>
<evidence type="ECO:0000313" key="10">
    <source>
        <dbReference type="Proteomes" id="UP001060336"/>
    </source>
</evidence>
<evidence type="ECO:0000256" key="5">
    <source>
        <dbReference type="ARBA" id="ARBA00022989"/>
    </source>
</evidence>
<reference evidence="9" key="1">
    <citation type="submission" date="2022-08" db="EMBL/GenBank/DDBJ databases">
        <title>Nisaea acidiphila sp. nov., isolated from a marine algal debris and emended description of the genus Nisaea Urios et al. 2008.</title>
        <authorList>
            <person name="Kwon K."/>
        </authorList>
    </citation>
    <scope>NUCLEOTIDE SEQUENCE</scope>
    <source>
        <strain evidence="9">MEBiC11861</strain>
    </source>
</reference>
<name>A0A9J7AVF1_9PROT</name>
<dbReference type="GO" id="GO:0005886">
    <property type="term" value="C:plasma membrane"/>
    <property type="evidence" value="ECO:0007669"/>
    <property type="project" value="UniProtKB-SubCell"/>
</dbReference>
<dbReference type="EMBL" id="CP102480">
    <property type="protein sequence ID" value="UUX50778.1"/>
    <property type="molecule type" value="Genomic_DNA"/>
</dbReference>
<gene>
    <name evidence="9" type="ORF">NUH88_03540</name>
</gene>
<feature type="domain" description="ABC transmembrane type-1" evidence="8">
    <location>
        <begin position="97"/>
        <end position="303"/>
    </location>
</feature>
<dbReference type="KEGG" id="naci:NUH88_03540"/>
<keyword evidence="3" id="KW-1003">Cell membrane</keyword>
<dbReference type="RefSeq" id="WP_257770007.1">
    <property type="nucleotide sequence ID" value="NZ_CP102480.1"/>
</dbReference>
<keyword evidence="5 7" id="KW-1133">Transmembrane helix</keyword>
<comment type="similarity">
    <text evidence="7">Belongs to the binding-protein-dependent transport system permease family.</text>
</comment>